<feature type="region of interest" description="Disordered" evidence="4">
    <location>
        <begin position="193"/>
        <end position="228"/>
    </location>
</feature>
<dbReference type="InterPro" id="IPR029356">
    <property type="entry name" value="FAM53"/>
</dbReference>
<reference evidence="6" key="1">
    <citation type="submission" date="2020-07" db="EMBL/GenBank/DDBJ databases">
        <title>Clarias magur genome sequencing, assembly and annotation.</title>
        <authorList>
            <person name="Kushwaha B."/>
            <person name="Kumar R."/>
            <person name="Das P."/>
            <person name="Joshi C.G."/>
            <person name="Kumar D."/>
            <person name="Nagpure N.S."/>
            <person name="Pandey M."/>
            <person name="Agarwal S."/>
            <person name="Srivastava S."/>
            <person name="Singh M."/>
            <person name="Sahoo L."/>
            <person name="Jayasankar P."/>
            <person name="Meher P.K."/>
            <person name="Koringa P.G."/>
            <person name="Iquebal M.A."/>
            <person name="Das S.P."/>
            <person name="Bit A."/>
            <person name="Patnaik S."/>
            <person name="Patel N."/>
            <person name="Shah T.M."/>
            <person name="Hinsu A."/>
            <person name="Jena J.K."/>
        </authorList>
    </citation>
    <scope>NUCLEOTIDE SEQUENCE</scope>
    <source>
        <strain evidence="6">CIFAMagur01</strain>
        <tissue evidence="6">Testis</tissue>
    </source>
</reference>
<comment type="similarity">
    <text evidence="1">Belongs to the SLBP family.</text>
</comment>
<gene>
    <name evidence="6" type="primary">slbp2</name>
    <name evidence="6" type="ORF">DAT39_001377</name>
</gene>
<dbReference type="PANTHER" id="PTHR17408">
    <property type="entry name" value="HISTONE RNA HAIRPIN-BINDING PROTEIN"/>
    <property type="match status" value="1"/>
</dbReference>
<dbReference type="GO" id="GO:0003729">
    <property type="term" value="F:mRNA binding"/>
    <property type="evidence" value="ECO:0007669"/>
    <property type="project" value="InterPro"/>
</dbReference>
<dbReference type="Pfam" id="PF15242">
    <property type="entry name" value="FAM53"/>
    <property type="match status" value="1"/>
</dbReference>
<evidence type="ECO:0000256" key="2">
    <source>
        <dbReference type="ARBA" id="ARBA00010984"/>
    </source>
</evidence>
<evidence type="ECO:0000256" key="4">
    <source>
        <dbReference type="SAM" id="MobiDB-lite"/>
    </source>
</evidence>
<feature type="domain" description="Histone RNA hairpin-binding protein RNA-binding" evidence="5">
    <location>
        <begin position="99"/>
        <end position="167"/>
    </location>
</feature>
<dbReference type="GO" id="GO:0005737">
    <property type="term" value="C:cytoplasm"/>
    <property type="evidence" value="ECO:0007669"/>
    <property type="project" value="TreeGrafter"/>
</dbReference>
<evidence type="ECO:0000256" key="1">
    <source>
        <dbReference type="ARBA" id="ARBA00006151"/>
    </source>
</evidence>
<evidence type="ECO:0000259" key="5">
    <source>
        <dbReference type="Pfam" id="PF15247"/>
    </source>
</evidence>
<dbReference type="GO" id="GO:0071204">
    <property type="term" value="C:histone pre-mRNA 3'end processing complex"/>
    <property type="evidence" value="ECO:0007669"/>
    <property type="project" value="TreeGrafter"/>
</dbReference>
<feature type="compositionally biased region" description="Polar residues" evidence="4">
    <location>
        <begin position="27"/>
        <end position="47"/>
    </location>
</feature>
<evidence type="ECO:0000256" key="3">
    <source>
        <dbReference type="ARBA" id="ARBA00022884"/>
    </source>
</evidence>
<feature type="region of interest" description="Disordered" evidence="4">
    <location>
        <begin position="409"/>
        <end position="432"/>
    </location>
</feature>
<evidence type="ECO:0000313" key="6">
    <source>
        <dbReference type="EMBL" id="KAF5908890.1"/>
    </source>
</evidence>
<protein>
    <submittedName>
        <fullName evidence="6">Oocyte-specific histone RNA stem-loop-binding protein 2-like isoform X1</fullName>
    </submittedName>
</protein>
<accession>A0A8J4U8C0</accession>
<dbReference type="EMBL" id="QNUK01000009">
    <property type="protein sequence ID" value="KAF5908890.1"/>
    <property type="molecule type" value="Genomic_DNA"/>
</dbReference>
<feature type="region of interest" description="Disordered" evidence="4">
    <location>
        <begin position="272"/>
        <end position="328"/>
    </location>
</feature>
<feature type="region of interest" description="Disordered" evidence="4">
    <location>
        <begin position="27"/>
        <end position="50"/>
    </location>
</feature>
<dbReference type="Proteomes" id="UP000727407">
    <property type="component" value="Unassembled WGS sequence"/>
</dbReference>
<dbReference type="FunFam" id="1.10.8.1120:FF:000001">
    <property type="entry name" value="Histone RNA hairpin-binding protein-like"/>
    <property type="match status" value="1"/>
</dbReference>
<dbReference type="InterPro" id="IPR029344">
    <property type="entry name" value="SLBP_RNA_bind"/>
</dbReference>
<dbReference type="Pfam" id="PF15247">
    <property type="entry name" value="SLBP_RNA_bind"/>
    <property type="match status" value="1"/>
</dbReference>
<dbReference type="AlphaFoldDB" id="A0A8J4U8C0"/>
<feature type="non-terminal residue" evidence="6">
    <location>
        <position position="432"/>
    </location>
</feature>
<feature type="compositionally biased region" description="Pro residues" evidence="4">
    <location>
        <begin position="312"/>
        <end position="321"/>
    </location>
</feature>
<sequence length="432" mass="48608">MKHRLPLPPGSPEPWLLPGCSSVYDSLVSSRTPQSPMSGDQNSSTMNKPRRSSILERCILKISTANVAVGTEDLDEIKRSPTRHRWRSHNVDPSFFETNESVLKRRQKQIQYGKNTCGYQNYVKQVPKCFRIPGFHPSTPNKYRKYSRRSWDMQVRLWRRALHAWDPPLTSQGPEGNDSVDQLQGLLEQMNTDLSEEGKGEKSKLETSDPSVSVHAETSEGSTNGFLKPLMPQPLHDCYSHDETCWFTDGLMPESSYWQLCPSSNSGVQGVLSSSFPPGPVPLGPSASHLPEGDNLNRPLAPSTSVTDLSFPGPPPPPPPPPKRHCRSLSVPEDLSRCRLKNVFFIFFVFVYLSLYSHPHQFFSTFTMNPEGRRRSLRLSRRETPASVGSQLDKDVKAATYMISGGRTSETTVYPVTKQKRQLQKKSPNQPE</sequence>
<dbReference type="GO" id="GO:0051028">
    <property type="term" value="P:mRNA transport"/>
    <property type="evidence" value="ECO:0007669"/>
    <property type="project" value="TreeGrafter"/>
</dbReference>
<name>A0A8J4U8C0_CLAMG</name>
<dbReference type="Gene3D" id="1.10.8.1120">
    <property type="entry name" value="Histone RNA hairpin-binding protein RNA-binding domain"/>
    <property type="match status" value="1"/>
</dbReference>
<proteinExistence type="inferred from homology"/>
<organism evidence="6 7">
    <name type="scientific">Clarias magur</name>
    <name type="common">Asian catfish</name>
    <name type="synonym">Macropteronotus magur</name>
    <dbReference type="NCBI Taxonomy" id="1594786"/>
    <lineage>
        <taxon>Eukaryota</taxon>
        <taxon>Metazoa</taxon>
        <taxon>Chordata</taxon>
        <taxon>Craniata</taxon>
        <taxon>Vertebrata</taxon>
        <taxon>Euteleostomi</taxon>
        <taxon>Actinopterygii</taxon>
        <taxon>Neopterygii</taxon>
        <taxon>Teleostei</taxon>
        <taxon>Ostariophysi</taxon>
        <taxon>Siluriformes</taxon>
        <taxon>Clariidae</taxon>
        <taxon>Clarias</taxon>
    </lineage>
</organism>
<keyword evidence="7" id="KW-1185">Reference proteome</keyword>
<comment type="similarity">
    <text evidence="2">Belongs to the FAM53 family.</text>
</comment>
<dbReference type="GO" id="GO:0071207">
    <property type="term" value="F:histone pre-mRNA stem-loop binding"/>
    <property type="evidence" value="ECO:0007669"/>
    <property type="project" value="TreeGrafter"/>
</dbReference>
<evidence type="ECO:0000313" key="7">
    <source>
        <dbReference type="Proteomes" id="UP000727407"/>
    </source>
</evidence>
<dbReference type="PANTHER" id="PTHR17408:SF11">
    <property type="entry name" value="STEM-LOOP BINDING PROTEIN-LIKE"/>
    <property type="match status" value="1"/>
</dbReference>
<dbReference type="InterPro" id="IPR038294">
    <property type="entry name" value="SLBP_RNA_bind_sf"/>
</dbReference>
<dbReference type="GO" id="GO:0006398">
    <property type="term" value="P:mRNA 3'-end processing by stem-loop binding and cleavage"/>
    <property type="evidence" value="ECO:0007669"/>
    <property type="project" value="TreeGrafter"/>
</dbReference>
<keyword evidence="3" id="KW-0694">RNA-binding</keyword>
<comment type="caution">
    <text evidence="6">The sequence shown here is derived from an EMBL/GenBank/DDBJ whole genome shotgun (WGS) entry which is preliminary data.</text>
</comment>
<dbReference type="InterPro" id="IPR026502">
    <property type="entry name" value="SLBP1/SLBP2"/>
</dbReference>
<feature type="compositionally biased region" description="Basic and acidic residues" evidence="4">
    <location>
        <begin position="196"/>
        <end position="207"/>
    </location>
</feature>
<dbReference type="OrthoDB" id="265795at2759"/>